<name>A0A915L801_ROMCU</name>
<dbReference type="WBParaSite" id="nRc.2.0.1.t47164-RA">
    <property type="protein sequence ID" value="nRc.2.0.1.t47164-RA"/>
    <property type="gene ID" value="nRc.2.0.1.g47164"/>
</dbReference>
<proteinExistence type="predicted"/>
<organism evidence="1 2">
    <name type="scientific">Romanomermis culicivorax</name>
    <name type="common">Nematode worm</name>
    <dbReference type="NCBI Taxonomy" id="13658"/>
    <lineage>
        <taxon>Eukaryota</taxon>
        <taxon>Metazoa</taxon>
        <taxon>Ecdysozoa</taxon>
        <taxon>Nematoda</taxon>
        <taxon>Enoplea</taxon>
        <taxon>Dorylaimia</taxon>
        <taxon>Mermithida</taxon>
        <taxon>Mermithoidea</taxon>
        <taxon>Mermithidae</taxon>
        <taxon>Romanomermis</taxon>
    </lineage>
</organism>
<sequence>MESTFGEHMIKCVILDKDNYDYEVEHIKGKDNACADDQEKPPIPSMEDLATKIFCPKYPSTGAVSDVEPRATNEVLPPTEIGMDINAITRSMTRKPINQATLFNPVLLASNHSP</sequence>
<keyword evidence="1" id="KW-1185">Reference proteome</keyword>
<evidence type="ECO:0000313" key="2">
    <source>
        <dbReference type="WBParaSite" id="nRc.2.0.1.t47164-RA"/>
    </source>
</evidence>
<dbReference type="Proteomes" id="UP000887565">
    <property type="component" value="Unplaced"/>
</dbReference>
<accession>A0A915L801</accession>
<evidence type="ECO:0000313" key="1">
    <source>
        <dbReference type="Proteomes" id="UP000887565"/>
    </source>
</evidence>
<protein>
    <submittedName>
        <fullName evidence="2">Uncharacterized protein</fullName>
    </submittedName>
</protein>
<dbReference type="AlphaFoldDB" id="A0A915L801"/>
<reference evidence="2" key="1">
    <citation type="submission" date="2022-11" db="UniProtKB">
        <authorList>
            <consortium name="WormBaseParasite"/>
        </authorList>
    </citation>
    <scope>IDENTIFICATION</scope>
</reference>